<evidence type="ECO:0000259" key="5">
    <source>
        <dbReference type="Pfam" id="PF13657"/>
    </source>
</evidence>
<dbReference type="InterPro" id="IPR017508">
    <property type="entry name" value="HipA_N1"/>
</dbReference>
<dbReference type="InterPro" id="IPR012893">
    <property type="entry name" value="HipA-like_C"/>
</dbReference>
<comment type="similarity">
    <text evidence="1">Belongs to the HipA Ser/Thr kinase family.</text>
</comment>
<evidence type="ECO:0000313" key="7">
    <source>
        <dbReference type="Proteomes" id="UP001500459"/>
    </source>
</evidence>
<dbReference type="PANTHER" id="PTHR37419">
    <property type="entry name" value="SERINE/THREONINE-PROTEIN KINASE TOXIN HIPA"/>
    <property type="match status" value="1"/>
</dbReference>
<dbReference type="Pfam" id="PF13657">
    <property type="entry name" value="Couple_hipA"/>
    <property type="match status" value="1"/>
</dbReference>
<evidence type="ECO:0000259" key="4">
    <source>
        <dbReference type="Pfam" id="PF07804"/>
    </source>
</evidence>
<dbReference type="Proteomes" id="UP001500459">
    <property type="component" value="Unassembled WGS sequence"/>
</dbReference>
<evidence type="ECO:0000256" key="2">
    <source>
        <dbReference type="ARBA" id="ARBA00022679"/>
    </source>
</evidence>
<feature type="domain" description="HipA-like C-terminal" evidence="4">
    <location>
        <begin position="169"/>
        <end position="397"/>
    </location>
</feature>
<dbReference type="PANTHER" id="PTHR37419:SF8">
    <property type="entry name" value="TOXIN YJJJ"/>
    <property type="match status" value="1"/>
</dbReference>
<evidence type="ECO:0000256" key="3">
    <source>
        <dbReference type="ARBA" id="ARBA00022777"/>
    </source>
</evidence>
<name>A0ABP6UNT9_9FLAO</name>
<gene>
    <name evidence="6" type="ORF">GCM10022393_25320</name>
</gene>
<sequence length="428" mass="49132">MVDVIKITLWGQELGALSWDATNKYASFEFFPEFLKNNWDVSPIHMPISTSQKRIYSFPRLQEDTYKGLPGMLSDVLPDDFGNRLIDQWLLLNHIPKAQFTPLDRLCYIGTRGMGALEFQPAKNTITKASKIEIDKLVVLAQQVLNSREKIDLNMADTEHLNELIKVGTSAGGQRAKAIIAYNPKTNEIKSGQTNIPDGFEHYLFKFDGVNDMSLGDPKGYGRIEFAYYLMAVDCGIIMQPSQLFEENGRAHFMTKRFDRLPNNEKLHMQTLCSIAHFDYKFPGVYSYENAFGIMRQLRLPHSDAVQQYKRMLFNVIARNQDDHTKNISFLMNNKGIWKLAPAYDVTYSYNPTGIWTSLHQMSVNGKRDEFTMKDLLEAGEKISYKNSRIAIEEIMQVIANWNIYADKAGIPKKQAHQLQKAFRMHLS</sequence>
<dbReference type="EMBL" id="BAABCW010000010">
    <property type="protein sequence ID" value="GAA3510693.1"/>
    <property type="molecule type" value="Genomic_DNA"/>
</dbReference>
<dbReference type="InterPro" id="IPR052028">
    <property type="entry name" value="HipA_Ser/Thr_kinase"/>
</dbReference>
<proteinExistence type="inferred from homology"/>
<accession>A0ABP6UNT9</accession>
<dbReference type="Gene3D" id="1.10.1070.20">
    <property type="match status" value="1"/>
</dbReference>
<keyword evidence="2" id="KW-0808">Transferase</keyword>
<evidence type="ECO:0000313" key="6">
    <source>
        <dbReference type="EMBL" id="GAA3510693.1"/>
    </source>
</evidence>
<dbReference type="RefSeq" id="WP_344927928.1">
    <property type="nucleotide sequence ID" value="NZ_BAABCW010000010.1"/>
</dbReference>
<dbReference type="Pfam" id="PF07804">
    <property type="entry name" value="HipA_C"/>
    <property type="match status" value="1"/>
</dbReference>
<feature type="domain" description="HipA N-terminal subdomain 1" evidence="5">
    <location>
        <begin position="6"/>
        <end position="119"/>
    </location>
</feature>
<keyword evidence="3" id="KW-0418">Kinase</keyword>
<keyword evidence="7" id="KW-1185">Reference proteome</keyword>
<evidence type="ECO:0000256" key="1">
    <source>
        <dbReference type="ARBA" id="ARBA00010164"/>
    </source>
</evidence>
<comment type="caution">
    <text evidence="6">The sequence shown here is derived from an EMBL/GenBank/DDBJ whole genome shotgun (WGS) entry which is preliminary data.</text>
</comment>
<reference evidence="7" key="1">
    <citation type="journal article" date="2019" name="Int. J. Syst. Evol. Microbiol.">
        <title>The Global Catalogue of Microorganisms (GCM) 10K type strain sequencing project: providing services to taxonomists for standard genome sequencing and annotation.</title>
        <authorList>
            <consortium name="The Broad Institute Genomics Platform"/>
            <consortium name="The Broad Institute Genome Sequencing Center for Infectious Disease"/>
            <person name="Wu L."/>
            <person name="Ma J."/>
        </authorList>
    </citation>
    <scope>NUCLEOTIDE SEQUENCE [LARGE SCALE GENOMIC DNA]</scope>
    <source>
        <strain evidence="7">JCM 17106</strain>
    </source>
</reference>
<organism evidence="6 7">
    <name type="scientific">Aquimarina addita</name>
    <dbReference type="NCBI Taxonomy" id="870485"/>
    <lineage>
        <taxon>Bacteria</taxon>
        <taxon>Pseudomonadati</taxon>
        <taxon>Bacteroidota</taxon>
        <taxon>Flavobacteriia</taxon>
        <taxon>Flavobacteriales</taxon>
        <taxon>Flavobacteriaceae</taxon>
        <taxon>Aquimarina</taxon>
    </lineage>
</organism>
<protein>
    <submittedName>
        <fullName evidence="6">Type II toxin-antitoxin system HipA family toxin</fullName>
    </submittedName>
</protein>